<sequence length="463" mass="53651">MWYRYVTFYRAGKFELFKYARRLAQRYWVDAYSVVERERLKWIKTRQDELRVDMYKNVQDILAVDPTEGDYSRQLGNRSDIGQRVILPSTHMGCDRHMRMLYQNSMAIMRGLGKPSLFVTFTANPKWLEILENLAENSKAINDPGLSAMVFHKQQQSMVHDLRTHFGTYRGMSGTIEYQKRGLPHPHLLLFLSTADSFLDPARIDDFISAELPSEELDPSGRLRELVEANMVHGPCGDLNPNCPCMVTDKHGKRVCSKGYPKKLTDVTEISETGYPRYRRRSGLTVTKTVNGREIQLGNEWIVPHSPYLLLKYGCHINVEVLFFRQNTSLDSVEEAAERATSELLAFFTSNQRSELGRRLLYQEYPKYFVYDKKTKPYSWKERKLGTALGRLVFLNPCHGDVYYLRLLLTKVHGPTCYEDLYSHNGVRFSTFKEACVARNFLESDGEWDECFSEASHFAIGDL</sequence>
<keyword evidence="3" id="KW-1185">Reference proteome</keyword>
<dbReference type="STRING" id="225359.A0A2S4PTD2"/>
<dbReference type="PANTHER" id="PTHR10492">
    <property type="match status" value="1"/>
</dbReference>
<reference evidence="2 3" key="1">
    <citation type="submission" date="2017-10" db="EMBL/GenBank/DDBJ databases">
        <title>Development of genomic resources for the powdery mildew, Erysiphe pulchra.</title>
        <authorList>
            <person name="Wadl P.A."/>
            <person name="Mack B.M."/>
            <person name="Moore G."/>
            <person name="Beltz S.B."/>
        </authorList>
    </citation>
    <scope>NUCLEOTIDE SEQUENCE [LARGE SCALE GENOMIC DNA]</scope>
    <source>
        <strain evidence="2">Cflorida</strain>
    </source>
</reference>
<evidence type="ECO:0000313" key="2">
    <source>
        <dbReference type="EMBL" id="POS85305.1"/>
    </source>
</evidence>
<proteinExistence type="predicted"/>
<organism evidence="2 3">
    <name type="scientific">Erysiphe pulchra</name>
    <dbReference type="NCBI Taxonomy" id="225359"/>
    <lineage>
        <taxon>Eukaryota</taxon>
        <taxon>Fungi</taxon>
        <taxon>Dikarya</taxon>
        <taxon>Ascomycota</taxon>
        <taxon>Pezizomycotina</taxon>
        <taxon>Leotiomycetes</taxon>
        <taxon>Erysiphales</taxon>
        <taxon>Erysiphaceae</taxon>
        <taxon>Erysiphe</taxon>
    </lineage>
</organism>
<dbReference type="PANTHER" id="PTHR10492:SF57">
    <property type="entry name" value="ATP-DEPENDENT DNA HELICASE"/>
    <property type="match status" value="1"/>
</dbReference>
<gene>
    <name evidence="2" type="ORF">EPUL_003002</name>
</gene>
<dbReference type="Pfam" id="PF14214">
    <property type="entry name" value="Helitron_like_N"/>
    <property type="match status" value="1"/>
</dbReference>
<name>A0A2S4PTD2_9PEZI</name>
<evidence type="ECO:0000259" key="1">
    <source>
        <dbReference type="Pfam" id="PF14214"/>
    </source>
</evidence>
<feature type="domain" description="Helitron helicase-like" evidence="1">
    <location>
        <begin position="2"/>
        <end position="190"/>
    </location>
</feature>
<protein>
    <recommendedName>
        <fullName evidence="1">Helitron helicase-like domain-containing protein</fullName>
    </recommendedName>
</protein>
<accession>A0A2S4PTD2</accession>
<feature type="non-terminal residue" evidence="2">
    <location>
        <position position="463"/>
    </location>
</feature>
<dbReference type="InterPro" id="IPR025476">
    <property type="entry name" value="Helitron_helicase-like"/>
</dbReference>
<dbReference type="Proteomes" id="UP000237438">
    <property type="component" value="Unassembled WGS sequence"/>
</dbReference>
<dbReference type="AlphaFoldDB" id="A0A2S4PTD2"/>
<dbReference type="OrthoDB" id="4332274at2759"/>
<evidence type="ECO:0000313" key="3">
    <source>
        <dbReference type="Proteomes" id="UP000237438"/>
    </source>
</evidence>
<dbReference type="EMBL" id="PEDP01000650">
    <property type="protein sequence ID" value="POS85305.1"/>
    <property type="molecule type" value="Genomic_DNA"/>
</dbReference>
<comment type="caution">
    <text evidence="2">The sequence shown here is derived from an EMBL/GenBank/DDBJ whole genome shotgun (WGS) entry which is preliminary data.</text>
</comment>